<sequence>MHLLLADILEKHYLGAKAANPNETRRKRILQLLHENWPGHTSTVNNSTAEVDLESLDPDPYSDIETPGVLLRTDFSDDDSWNDCVIKFKNAERELLDSLRPPTADGRSNEPQADGPSKGIPSRQDVEMKDGHEDDDSDSDSEEQFPDSVVAIYDPPLTERSRFEQISNIAALRLFDDVDIRQAVPPPPETRTRYNPDNYLIKKNGWQEIYTGPNLWIYDRKSINDGCVRVVEPSGDLYGTATGDSWRARITHIAELQFNMSYLDMKVDFGGLDKWDPQERARNLKEADTTHAY</sequence>
<name>A0A5C3LB69_COPMA</name>
<feature type="region of interest" description="Disordered" evidence="1">
    <location>
        <begin position="97"/>
        <end position="147"/>
    </location>
</feature>
<gene>
    <name evidence="2" type="ORF">FA15DRAFT_668408</name>
</gene>
<dbReference type="AlphaFoldDB" id="A0A5C3LB69"/>
<protein>
    <submittedName>
        <fullName evidence="2">Uncharacterized protein</fullName>
    </submittedName>
</protein>
<organism evidence="2 3">
    <name type="scientific">Coprinopsis marcescibilis</name>
    <name type="common">Agaric fungus</name>
    <name type="synonym">Psathyrella marcescibilis</name>
    <dbReference type="NCBI Taxonomy" id="230819"/>
    <lineage>
        <taxon>Eukaryota</taxon>
        <taxon>Fungi</taxon>
        <taxon>Dikarya</taxon>
        <taxon>Basidiomycota</taxon>
        <taxon>Agaricomycotina</taxon>
        <taxon>Agaricomycetes</taxon>
        <taxon>Agaricomycetidae</taxon>
        <taxon>Agaricales</taxon>
        <taxon>Agaricineae</taxon>
        <taxon>Psathyrellaceae</taxon>
        <taxon>Coprinopsis</taxon>
    </lineage>
</organism>
<dbReference type="STRING" id="230819.A0A5C3LB69"/>
<dbReference type="Proteomes" id="UP000307440">
    <property type="component" value="Unassembled WGS sequence"/>
</dbReference>
<keyword evidence="3" id="KW-1185">Reference proteome</keyword>
<evidence type="ECO:0000313" key="2">
    <source>
        <dbReference type="EMBL" id="TFK25528.1"/>
    </source>
</evidence>
<dbReference type="OrthoDB" id="204784at2759"/>
<accession>A0A5C3LB69</accession>
<evidence type="ECO:0000313" key="3">
    <source>
        <dbReference type="Proteomes" id="UP000307440"/>
    </source>
</evidence>
<evidence type="ECO:0000256" key="1">
    <source>
        <dbReference type="SAM" id="MobiDB-lite"/>
    </source>
</evidence>
<dbReference type="EMBL" id="ML210185">
    <property type="protein sequence ID" value="TFK25528.1"/>
    <property type="molecule type" value="Genomic_DNA"/>
</dbReference>
<reference evidence="2 3" key="1">
    <citation type="journal article" date="2019" name="Nat. Ecol. Evol.">
        <title>Megaphylogeny resolves global patterns of mushroom evolution.</title>
        <authorList>
            <person name="Varga T."/>
            <person name="Krizsan K."/>
            <person name="Foldi C."/>
            <person name="Dima B."/>
            <person name="Sanchez-Garcia M."/>
            <person name="Sanchez-Ramirez S."/>
            <person name="Szollosi G.J."/>
            <person name="Szarkandi J.G."/>
            <person name="Papp V."/>
            <person name="Albert L."/>
            <person name="Andreopoulos W."/>
            <person name="Angelini C."/>
            <person name="Antonin V."/>
            <person name="Barry K.W."/>
            <person name="Bougher N.L."/>
            <person name="Buchanan P."/>
            <person name="Buyck B."/>
            <person name="Bense V."/>
            <person name="Catcheside P."/>
            <person name="Chovatia M."/>
            <person name="Cooper J."/>
            <person name="Damon W."/>
            <person name="Desjardin D."/>
            <person name="Finy P."/>
            <person name="Geml J."/>
            <person name="Haridas S."/>
            <person name="Hughes K."/>
            <person name="Justo A."/>
            <person name="Karasinski D."/>
            <person name="Kautmanova I."/>
            <person name="Kiss B."/>
            <person name="Kocsube S."/>
            <person name="Kotiranta H."/>
            <person name="LaButti K.M."/>
            <person name="Lechner B.E."/>
            <person name="Liimatainen K."/>
            <person name="Lipzen A."/>
            <person name="Lukacs Z."/>
            <person name="Mihaltcheva S."/>
            <person name="Morgado L.N."/>
            <person name="Niskanen T."/>
            <person name="Noordeloos M.E."/>
            <person name="Ohm R.A."/>
            <person name="Ortiz-Santana B."/>
            <person name="Ovrebo C."/>
            <person name="Racz N."/>
            <person name="Riley R."/>
            <person name="Savchenko A."/>
            <person name="Shiryaev A."/>
            <person name="Soop K."/>
            <person name="Spirin V."/>
            <person name="Szebenyi C."/>
            <person name="Tomsovsky M."/>
            <person name="Tulloss R.E."/>
            <person name="Uehling J."/>
            <person name="Grigoriev I.V."/>
            <person name="Vagvolgyi C."/>
            <person name="Papp T."/>
            <person name="Martin F.M."/>
            <person name="Miettinen O."/>
            <person name="Hibbett D.S."/>
            <person name="Nagy L.G."/>
        </authorList>
    </citation>
    <scope>NUCLEOTIDE SEQUENCE [LARGE SCALE GENOMIC DNA]</scope>
    <source>
        <strain evidence="2 3">CBS 121175</strain>
    </source>
</reference>
<feature type="compositionally biased region" description="Acidic residues" evidence="1">
    <location>
        <begin position="133"/>
        <end position="145"/>
    </location>
</feature>
<proteinExistence type="predicted"/>